<dbReference type="RefSeq" id="WP_380020750.1">
    <property type="nucleotide sequence ID" value="NZ_JBHSHD010000008.1"/>
</dbReference>
<dbReference type="EMBL" id="JBHSHD010000008">
    <property type="protein sequence ID" value="MFC4820760.1"/>
    <property type="molecule type" value="Genomic_DNA"/>
</dbReference>
<organism evidence="1 2">
    <name type="scientific">Dokdonella ginsengisoli</name>
    <dbReference type="NCBI Taxonomy" id="363846"/>
    <lineage>
        <taxon>Bacteria</taxon>
        <taxon>Pseudomonadati</taxon>
        <taxon>Pseudomonadota</taxon>
        <taxon>Gammaproteobacteria</taxon>
        <taxon>Lysobacterales</taxon>
        <taxon>Rhodanobacteraceae</taxon>
        <taxon>Dokdonella</taxon>
    </lineage>
</organism>
<sequence length="136" mass="15481">MDLIPTSSKQKLPVGFSYPIGAERISSAVRDVPQFGLFQLFFSWRDEFWASRYATKMKSNGAVEVLVVEKTTIWPDWSFRIHAVPSAHALRARSGLDVALPQLREALLEVEAESNWFRFVVAYDLARAKVAVQWAH</sequence>
<accession>A0ABV9QVS6</accession>
<reference evidence="2" key="1">
    <citation type="journal article" date="2019" name="Int. J. Syst. Evol. Microbiol.">
        <title>The Global Catalogue of Microorganisms (GCM) 10K type strain sequencing project: providing services to taxonomists for standard genome sequencing and annotation.</title>
        <authorList>
            <consortium name="The Broad Institute Genomics Platform"/>
            <consortium name="The Broad Institute Genome Sequencing Center for Infectious Disease"/>
            <person name="Wu L."/>
            <person name="Ma J."/>
        </authorList>
    </citation>
    <scope>NUCLEOTIDE SEQUENCE [LARGE SCALE GENOMIC DNA]</scope>
    <source>
        <strain evidence="2">CCUG 30340</strain>
    </source>
</reference>
<dbReference type="Proteomes" id="UP001595886">
    <property type="component" value="Unassembled WGS sequence"/>
</dbReference>
<keyword evidence="2" id="KW-1185">Reference proteome</keyword>
<evidence type="ECO:0000313" key="2">
    <source>
        <dbReference type="Proteomes" id="UP001595886"/>
    </source>
</evidence>
<comment type="caution">
    <text evidence="1">The sequence shown here is derived from an EMBL/GenBank/DDBJ whole genome shotgun (WGS) entry which is preliminary data.</text>
</comment>
<proteinExistence type="predicted"/>
<gene>
    <name evidence="1" type="ORF">ACFO6Q_10520</name>
</gene>
<name>A0ABV9QVS6_9GAMM</name>
<evidence type="ECO:0000313" key="1">
    <source>
        <dbReference type="EMBL" id="MFC4820760.1"/>
    </source>
</evidence>
<protein>
    <submittedName>
        <fullName evidence="1">Uncharacterized protein</fullName>
    </submittedName>
</protein>